<dbReference type="InterPro" id="IPR016130">
    <property type="entry name" value="Tyr_Pase_AS"/>
</dbReference>
<evidence type="ECO:0000256" key="2">
    <source>
        <dbReference type="ARBA" id="ARBA00013064"/>
    </source>
</evidence>
<feature type="region of interest" description="Disordered" evidence="5">
    <location>
        <begin position="109"/>
        <end position="132"/>
    </location>
</feature>
<keyword evidence="3" id="KW-0378">Hydrolase</keyword>
<proteinExistence type="inferred from homology"/>
<sequence length="224" mass="24195">MIRADSYSPDVWEAICTPMHEILPASPHSGSGALFLGSWTAAVDTDLLMRHAVRAIVECHDAPWGIAESSSPNGTTCSFSSTAGQAHAFNRHPTSPTLIAGRPHISRSVSSSGVAHHHHTNGSGSGVRPGEMGRFKVAIPDSAAPDLLAPHLDGAVHFIRERLNRGENVLVHCQQGISRSPAIVCAYIMRERSLPYDAALQVVKSRRKCIKPNAGFEKTLRNWK</sequence>
<dbReference type="GO" id="GO:0008330">
    <property type="term" value="F:protein tyrosine/threonine phosphatase activity"/>
    <property type="evidence" value="ECO:0007669"/>
    <property type="project" value="TreeGrafter"/>
</dbReference>
<dbReference type="Proteomes" id="UP000757232">
    <property type="component" value="Unassembled WGS sequence"/>
</dbReference>
<accession>A0A9Q5I3R6</accession>
<organism evidence="8 9">
    <name type="scientific">Sanghuangporus baumii</name>
    <name type="common">Phellinus baumii</name>
    <dbReference type="NCBI Taxonomy" id="108892"/>
    <lineage>
        <taxon>Eukaryota</taxon>
        <taxon>Fungi</taxon>
        <taxon>Dikarya</taxon>
        <taxon>Basidiomycota</taxon>
        <taxon>Agaricomycotina</taxon>
        <taxon>Agaricomycetes</taxon>
        <taxon>Hymenochaetales</taxon>
        <taxon>Hymenochaetaceae</taxon>
        <taxon>Sanghuangporus</taxon>
    </lineage>
</organism>
<evidence type="ECO:0000313" key="8">
    <source>
        <dbReference type="EMBL" id="OCB91138.1"/>
    </source>
</evidence>
<comment type="similarity">
    <text evidence="1">Belongs to the protein-tyrosine phosphatase family. Non-receptor class dual specificity subfamily.</text>
</comment>
<dbReference type="PANTHER" id="PTHR10159">
    <property type="entry name" value="DUAL SPECIFICITY PROTEIN PHOSPHATASE"/>
    <property type="match status" value="1"/>
</dbReference>
<dbReference type="PANTHER" id="PTHR10159:SF532">
    <property type="entry name" value="SPECIFICITY PROTEIN PHOSPHATASE, PUTATIVE-RELATED"/>
    <property type="match status" value="1"/>
</dbReference>
<dbReference type="AlphaFoldDB" id="A0A9Q5I3R6"/>
<evidence type="ECO:0000256" key="5">
    <source>
        <dbReference type="SAM" id="MobiDB-lite"/>
    </source>
</evidence>
<dbReference type="PROSITE" id="PS00383">
    <property type="entry name" value="TYR_PHOSPHATASE_1"/>
    <property type="match status" value="1"/>
</dbReference>
<dbReference type="InterPro" id="IPR000340">
    <property type="entry name" value="Dual-sp_phosphatase_cat-dom"/>
</dbReference>
<dbReference type="OrthoDB" id="273181at2759"/>
<protein>
    <recommendedName>
        <fullName evidence="2">protein-tyrosine-phosphatase</fullName>
        <ecNumber evidence="2">3.1.3.48</ecNumber>
    </recommendedName>
</protein>
<dbReference type="EMBL" id="LNZH02000104">
    <property type="protein sequence ID" value="OCB91138.1"/>
    <property type="molecule type" value="Genomic_DNA"/>
</dbReference>
<dbReference type="Pfam" id="PF00782">
    <property type="entry name" value="DSPc"/>
    <property type="match status" value="1"/>
</dbReference>
<dbReference type="InterPro" id="IPR029021">
    <property type="entry name" value="Prot-tyrosine_phosphatase-like"/>
</dbReference>
<dbReference type="SUPFAM" id="SSF52799">
    <property type="entry name" value="(Phosphotyrosine protein) phosphatases II"/>
    <property type="match status" value="1"/>
</dbReference>
<dbReference type="GO" id="GO:0017017">
    <property type="term" value="F:MAP kinase tyrosine/serine/threonine phosphatase activity"/>
    <property type="evidence" value="ECO:0007669"/>
    <property type="project" value="TreeGrafter"/>
</dbReference>
<dbReference type="InterPro" id="IPR000387">
    <property type="entry name" value="Tyr_Pase_dom"/>
</dbReference>
<dbReference type="EC" id="3.1.3.48" evidence="2"/>
<comment type="caution">
    <text evidence="8">The sequence shown here is derived from an EMBL/GenBank/DDBJ whole genome shotgun (WGS) entry which is preliminary data.</text>
</comment>
<dbReference type="SMART" id="SM00195">
    <property type="entry name" value="DSPc"/>
    <property type="match status" value="1"/>
</dbReference>
<evidence type="ECO:0000259" key="7">
    <source>
        <dbReference type="PROSITE" id="PS50056"/>
    </source>
</evidence>
<evidence type="ECO:0000256" key="4">
    <source>
        <dbReference type="ARBA" id="ARBA00022912"/>
    </source>
</evidence>
<evidence type="ECO:0000259" key="6">
    <source>
        <dbReference type="PROSITE" id="PS50054"/>
    </source>
</evidence>
<dbReference type="PROSITE" id="PS50054">
    <property type="entry name" value="TYR_PHOSPHATASE_DUAL"/>
    <property type="match status" value="1"/>
</dbReference>
<feature type="domain" description="Tyrosine specific protein phosphatases" evidence="7">
    <location>
        <begin position="150"/>
        <end position="207"/>
    </location>
</feature>
<dbReference type="GO" id="GO:0043409">
    <property type="term" value="P:negative regulation of MAPK cascade"/>
    <property type="evidence" value="ECO:0007669"/>
    <property type="project" value="TreeGrafter"/>
</dbReference>
<evidence type="ECO:0000256" key="1">
    <source>
        <dbReference type="ARBA" id="ARBA00008601"/>
    </source>
</evidence>
<dbReference type="PROSITE" id="PS50056">
    <property type="entry name" value="TYR_PHOSPHATASE_2"/>
    <property type="match status" value="1"/>
</dbReference>
<dbReference type="Gene3D" id="3.90.190.10">
    <property type="entry name" value="Protein tyrosine phosphatase superfamily"/>
    <property type="match status" value="1"/>
</dbReference>
<dbReference type="GO" id="GO:0033550">
    <property type="term" value="F:MAP kinase tyrosine phosphatase activity"/>
    <property type="evidence" value="ECO:0007669"/>
    <property type="project" value="TreeGrafter"/>
</dbReference>
<evidence type="ECO:0000256" key="3">
    <source>
        <dbReference type="ARBA" id="ARBA00022801"/>
    </source>
</evidence>
<keyword evidence="9" id="KW-1185">Reference proteome</keyword>
<name>A0A9Q5I3R6_SANBA</name>
<evidence type="ECO:0000313" key="9">
    <source>
        <dbReference type="Proteomes" id="UP000757232"/>
    </source>
</evidence>
<dbReference type="CDD" id="cd14498">
    <property type="entry name" value="DSP"/>
    <property type="match status" value="1"/>
</dbReference>
<feature type="domain" description="Tyrosine-protein phosphatase" evidence="6">
    <location>
        <begin position="26"/>
        <end position="224"/>
    </location>
</feature>
<gene>
    <name evidence="8" type="ORF">A7U60_g1620</name>
</gene>
<dbReference type="InterPro" id="IPR020422">
    <property type="entry name" value="TYR_PHOSPHATASE_DUAL_dom"/>
</dbReference>
<reference evidence="8" key="1">
    <citation type="submission" date="2016-06" db="EMBL/GenBank/DDBJ databases">
        <title>Draft Genome sequence of the fungus Inonotus baumii.</title>
        <authorList>
            <person name="Zhu H."/>
            <person name="Lin W."/>
        </authorList>
    </citation>
    <scope>NUCLEOTIDE SEQUENCE</scope>
    <source>
        <strain evidence="8">821</strain>
    </source>
</reference>
<keyword evidence="4" id="KW-0904">Protein phosphatase</keyword>
<dbReference type="GO" id="GO:0005737">
    <property type="term" value="C:cytoplasm"/>
    <property type="evidence" value="ECO:0007669"/>
    <property type="project" value="TreeGrafter"/>
</dbReference>